<reference evidence="4 5" key="1">
    <citation type="submission" date="2019-03" db="EMBL/GenBank/DDBJ databases">
        <title>Genomic Encyclopedia of Type Strains, Phase IV (KMG-IV): sequencing the most valuable type-strain genomes for metagenomic binning, comparative biology and taxonomic classification.</title>
        <authorList>
            <person name="Goeker M."/>
        </authorList>
    </citation>
    <scope>NUCLEOTIDE SEQUENCE [LARGE SCALE GENOMIC DNA]</scope>
    <source>
        <strain evidence="4 5">DSM 19610</strain>
    </source>
</reference>
<gene>
    <name evidence="4" type="ORF">DFR30_1368</name>
</gene>
<organism evidence="4 5">
    <name type="scientific">Thiogranum longum</name>
    <dbReference type="NCBI Taxonomy" id="1537524"/>
    <lineage>
        <taxon>Bacteria</taxon>
        <taxon>Pseudomonadati</taxon>
        <taxon>Pseudomonadota</taxon>
        <taxon>Gammaproteobacteria</taxon>
        <taxon>Chromatiales</taxon>
        <taxon>Ectothiorhodospiraceae</taxon>
        <taxon>Thiogranum</taxon>
    </lineage>
</organism>
<dbReference type="SUPFAM" id="SSF51735">
    <property type="entry name" value="NAD(P)-binding Rossmann-fold domains"/>
    <property type="match status" value="1"/>
</dbReference>
<name>A0A4R1HFJ7_9GAMM</name>
<evidence type="ECO:0000256" key="1">
    <source>
        <dbReference type="ARBA" id="ARBA00005125"/>
    </source>
</evidence>
<dbReference type="EMBL" id="SMFX01000001">
    <property type="protein sequence ID" value="TCK18109.1"/>
    <property type="molecule type" value="Genomic_DNA"/>
</dbReference>
<sequence>MRWDRLSLYSCDWQIHLSSHYMNNQRILVTGSNGFIGSALSDELCKRNYKVRNAVRDDCANSHLSGELVYIHDINSVTDWGSVLNDVDIVVHLIGRAHIMDETSNDPLEEFRTVNVGATESIARAAADNGVKRFLYLSSIGVLGSRSGESPLTEQSHFAPHSPYAVSKYEAEQALHRVTSETGLETVILRPPLVYGPGNPGNFLRLLRFVAKGIPLPFSSINNIRSMIYIDNLVDAIIACMFHPKAAGQTYLVSDSDNVSTPQMIRELAELMGRAPRLWRLPPAILRLSGKISGKSSEFESLIGDLAVDNRKICEQLDWTPPFTRYEGFSETVKWFLESNHIDSSLI</sequence>
<keyword evidence="5" id="KW-1185">Reference proteome</keyword>
<dbReference type="Gene3D" id="3.40.50.720">
    <property type="entry name" value="NAD(P)-binding Rossmann-like Domain"/>
    <property type="match status" value="1"/>
</dbReference>
<dbReference type="RefSeq" id="WP_207891832.1">
    <property type="nucleotide sequence ID" value="NZ_SMFX01000001.1"/>
</dbReference>
<dbReference type="InterPro" id="IPR001509">
    <property type="entry name" value="Epimerase_deHydtase"/>
</dbReference>
<comment type="pathway">
    <text evidence="1">Bacterial outer membrane biogenesis; LPS O-antigen biosynthesis.</text>
</comment>
<feature type="domain" description="NAD-dependent epimerase/dehydratase" evidence="3">
    <location>
        <begin position="27"/>
        <end position="251"/>
    </location>
</feature>
<evidence type="ECO:0000256" key="2">
    <source>
        <dbReference type="ARBA" id="ARBA00007637"/>
    </source>
</evidence>
<comment type="caution">
    <text evidence="4">The sequence shown here is derived from an EMBL/GenBank/DDBJ whole genome shotgun (WGS) entry which is preliminary data.</text>
</comment>
<dbReference type="PANTHER" id="PTHR43000">
    <property type="entry name" value="DTDP-D-GLUCOSE 4,6-DEHYDRATASE-RELATED"/>
    <property type="match status" value="1"/>
</dbReference>
<evidence type="ECO:0000313" key="4">
    <source>
        <dbReference type="EMBL" id="TCK18109.1"/>
    </source>
</evidence>
<evidence type="ECO:0000313" key="5">
    <source>
        <dbReference type="Proteomes" id="UP000295707"/>
    </source>
</evidence>
<dbReference type="AlphaFoldDB" id="A0A4R1HFJ7"/>
<evidence type="ECO:0000259" key="3">
    <source>
        <dbReference type="Pfam" id="PF01370"/>
    </source>
</evidence>
<protein>
    <submittedName>
        <fullName evidence="4">Nucleoside-diphosphate-sugar epimerase</fullName>
    </submittedName>
</protein>
<comment type="similarity">
    <text evidence="2">Belongs to the NAD(P)-dependent epimerase/dehydratase family.</text>
</comment>
<dbReference type="Pfam" id="PF01370">
    <property type="entry name" value="Epimerase"/>
    <property type="match status" value="1"/>
</dbReference>
<dbReference type="Proteomes" id="UP000295707">
    <property type="component" value="Unassembled WGS sequence"/>
</dbReference>
<dbReference type="InterPro" id="IPR036291">
    <property type="entry name" value="NAD(P)-bd_dom_sf"/>
</dbReference>
<accession>A0A4R1HFJ7</accession>
<proteinExistence type="inferred from homology"/>